<gene>
    <name evidence="7" type="ORF">IFO71_21375</name>
</gene>
<evidence type="ECO:0000256" key="4">
    <source>
        <dbReference type="ARBA" id="ARBA00023136"/>
    </source>
</evidence>
<feature type="domain" description="TonB C-terminal" evidence="6">
    <location>
        <begin position="29"/>
        <end position="121"/>
    </location>
</feature>
<dbReference type="NCBIfam" id="TIGR01352">
    <property type="entry name" value="tonB_Cterm"/>
    <property type="match status" value="1"/>
</dbReference>
<evidence type="ECO:0000256" key="2">
    <source>
        <dbReference type="ARBA" id="ARBA00022692"/>
    </source>
</evidence>
<name>A0AAW3ZS00_9GAMM</name>
<dbReference type="GO" id="GO:0016020">
    <property type="term" value="C:membrane"/>
    <property type="evidence" value="ECO:0007669"/>
    <property type="project" value="UniProtKB-SubCell"/>
</dbReference>
<feature type="chain" id="PRO_5043587909" evidence="5">
    <location>
        <begin position="18"/>
        <end position="121"/>
    </location>
</feature>
<dbReference type="InterPro" id="IPR006260">
    <property type="entry name" value="TonB/TolA_C"/>
</dbReference>
<evidence type="ECO:0000256" key="1">
    <source>
        <dbReference type="ARBA" id="ARBA00004167"/>
    </source>
</evidence>
<sequence length="121" mass="12911">MVQVLLMTALLANQAVAPALDVCPLLESPPNSSGQYCDPRRVPYPPEALEKRIEGVALVEVTVSKTGTAVSVSIVKSSGFHVLDRAAEEWAAGGCYAIHTVNSAPVCYRIQKKLSFVLDAN</sequence>
<feature type="signal peptide" evidence="5">
    <location>
        <begin position="1"/>
        <end position="17"/>
    </location>
</feature>
<evidence type="ECO:0000256" key="5">
    <source>
        <dbReference type="SAM" id="SignalP"/>
    </source>
</evidence>
<protein>
    <submittedName>
        <fullName evidence="7">Energy transducer TonB</fullName>
    </submittedName>
</protein>
<reference evidence="7 8" key="1">
    <citation type="submission" date="2020-09" db="EMBL/GenBank/DDBJ databases">
        <title>Pseudoxanthomonas sp. CAU 1598 isolated from sand of Yaerae Beach.</title>
        <authorList>
            <person name="Kim W."/>
        </authorList>
    </citation>
    <scope>NUCLEOTIDE SEQUENCE [LARGE SCALE GENOMIC DNA]</scope>
    <source>
        <strain evidence="7 8">CAU 1598</strain>
    </source>
</reference>
<dbReference type="EMBL" id="JACYTR010000121">
    <property type="protein sequence ID" value="MBD8528305.1"/>
    <property type="molecule type" value="Genomic_DNA"/>
</dbReference>
<accession>A0AAW3ZS00</accession>
<proteinExistence type="predicted"/>
<evidence type="ECO:0000313" key="7">
    <source>
        <dbReference type="EMBL" id="MBD8528305.1"/>
    </source>
</evidence>
<keyword evidence="2" id="KW-0812">Transmembrane</keyword>
<keyword evidence="4" id="KW-0472">Membrane</keyword>
<evidence type="ECO:0000256" key="3">
    <source>
        <dbReference type="ARBA" id="ARBA00022989"/>
    </source>
</evidence>
<keyword evidence="3" id="KW-1133">Transmembrane helix</keyword>
<dbReference type="InterPro" id="IPR037682">
    <property type="entry name" value="TonB_C"/>
</dbReference>
<dbReference type="PROSITE" id="PS52015">
    <property type="entry name" value="TONB_CTD"/>
    <property type="match status" value="1"/>
</dbReference>
<dbReference type="GO" id="GO:0055085">
    <property type="term" value="P:transmembrane transport"/>
    <property type="evidence" value="ECO:0007669"/>
    <property type="project" value="InterPro"/>
</dbReference>
<dbReference type="Gene3D" id="3.30.1150.10">
    <property type="match status" value="1"/>
</dbReference>
<evidence type="ECO:0000313" key="8">
    <source>
        <dbReference type="Proteomes" id="UP000613768"/>
    </source>
</evidence>
<comment type="caution">
    <text evidence="7">The sequence shown here is derived from an EMBL/GenBank/DDBJ whole genome shotgun (WGS) entry which is preliminary data.</text>
</comment>
<evidence type="ECO:0000259" key="6">
    <source>
        <dbReference type="PROSITE" id="PS52015"/>
    </source>
</evidence>
<keyword evidence="5" id="KW-0732">Signal</keyword>
<dbReference type="AlphaFoldDB" id="A0AAW3ZS00"/>
<comment type="subcellular location">
    <subcellularLocation>
        <location evidence="1">Membrane</location>
        <topology evidence="1">Single-pass membrane protein</topology>
    </subcellularLocation>
</comment>
<dbReference type="Pfam" id="PF03544">
    <property type="entry name" value="TonB_C"/>
    <property type="match status" value="1"/>
</dbReference>
<dbReference type="Proteomes" id="UP000613768">
    <property type="component" value="Unassembled WGS sequence"/>
</dbReference>
<dbReference type="SUPFAM" id="SSF74653">
    <property type="entry name" value="TolA/TonB C-terminal domain"/>
    <property type="match status" value="1"/>
</dbReference>
<keyword evidence="8" id="KW-1185">Reference proteome</keyword>
<organism evidence="7 8">
    <name type="scientific">Pseudomarimonas arenosa</name>
    <dbReference type="NCBI Taxonomy" id="2774145"/>
    <lineage>
        <taxon>Bacteria</taxon>
        <taxon>Pseudomonadati</taxon>
        <taxon>Pseudomonadota</taxon>
        <taxon>Gammaproteobacteria</taxon>
        <taxon>Lysobacterales</taxon>
        <taxon>Lysobacteraceae</taxon>
        <taxon>Pseudomarimonas</taxon>
    </lineage>
</organism>
<dbReference type="RefSeq" id="WP_192031722.1">
    <property type="nucleotide sequence ID" value="NZ_JACYTR010000121.1"/>
</dbReference>